<feature type="transmembrane region" description="Helical" evidence="2">
    <location>
        <begin position="1734"/>
        <end position="1757"/>
    </location>
</feature>
<reference evidence="3" key="1">
    <citation type="submission" date="2023-07" db="EMBL/GenBank/DDBJ databases">
        <authorList>
            <consortium name="AG Swart"/>
            <person name="Singh M."/>
            <person name="Singh A."/>
            <person name="Seah K."/>
            <person name="Emmerich C."/>
        </authorList>
    </citation>
    <scope>NUCLEOTIDE SEQUENCE</scope>
    <source>
        <strain evidence="3">DP1</strain>
    </source>
</reference>
<feature type="transmembrane region" description="Helical" evidence="2">
    <location>
        <begin position="1617"/>
        <end position="1636"/>
    </location>
</feature>
<dbReference type="EMBL" id="CAMPGE010010308">
    <property type="protein sequence ID" value="CAI2369157.1"/>
    <property type="molecule type" value="Genomic_DNA"/>
</dbReference>
<keyword evidence="2" id="KW-1133">Transmembrane helix</keyword>
<keyword evidence="2" id="KW-0472">Membrane</keyword>
<evidence type="ECO:0000256" key="1">
    <source>
        <dbReference type="SAM" id="MobiDB-lite"/>
    </source>
</evidence>
<feature type="transmembrane region" description="Helical" evidence="2">
    <location>
        <begin position="1581"/>
        <end position="1605"/>
    </location>
</feature>
<comment type="caution">
    <text evidence="3">The sequence shown here is derived from an EMBL/GenBank/DDBJ whole genome shotgun (WGS) entry which is preliminary data.</text>
</comment>
<dbReference type="SUPFAM" id="SSF51126">
    <property type="entry name" value="Pectin lyase-like"/>
    <property type="match status" value="2"/>
</dbReference>
<evidence type="ECO:0000313" key="4">
    <source>
        <dbReference type="Proteomes" id="UP001295684"/>
    </source>
</evidence>
<keyword evidence="2" id="KW-0812">Transmembrane</keyword>
<accession>A0AAD1ULR6</accession>
<proteinExistence type="predicted"/>
<organism evidence="3 4">
    <name type="scientific">Euplotes crassus</name>
    <dbReference type="NCBI Taxonomy" id="5936"/>
    <lineage>
        <taxon>Eukaryota</taxon>
        <taxon>Sar</taxon>
        <taxon>Alveolata</taxon>
        <taxon>Ciliophora</taxon>
        <taxon>Intramacronucleata</taxon>
        <taxon>Spirotrichea</taxon>
        <taxon>Hypotrichia</taxon>
        <taxon>Euplotida</taxon>
        <taxon>Euplotidae</taxon>
        <taxon>Moneuplotes</taxon>
    </lineage>
</organism>
<feature type="region of interest" description="Disordered" evidence="1">
    <location>
        <begin position="1859"/>
        <end position="1893"/>
    </location>
</feature>
<dbReference type="Proteomes" id="UP001295684">
    <property type="component" value="Unassembled WGS sequence"/>
</dbReference>
<evidence type="ECO:0000256" key="2">
    <source>
        <dbReference type="SAM" id="Phobius"/>
    </source>
</evidence>
<gene>
    <name evidence="3" type="ORF">ECRASSUSDP1_LOCUS10455</name>
</gene>
<sequence>MTCETCEGFMRYNSTTKLCESCAEGEYYDPIKGDCSSCNNVCIQACAYQASCFECPPNKIFDIDIFECVELCPSDKFEIVSNKMNIGRICRTLKFYVDPEVDSIIELGTFKYPYRTFKSVASEILNHYSNTKAEVEIFLKDGYIEMDMLYFINMTSVKITTHPDYQLLNKRAQISFTSKAQHEISKKARFHLLKDTSISHEEFINKDELSEREISELSKTKVGIMLARTSIEISEIDFHASDLGFFCVPIYLQEKQVKLYNLDFNVTGISLESKDPMNAHLENITVDVSRGFRFFYPVFVFCNYPEAFTQNSIYVKSVYPKISLKKPTYNFSLLNSYLPGNHTIVDVDCGGLPVNDQIEVCIAFGSNSLCIPDDGLLQNLEVDSIYADGRVQNAGIGNVVIVPVISFAVPYRPVEIKLTNFKFINITQHWTWGLFYLYSVGLEKGEISNFTFHNCTCDLFLMEILTIKDLKIKNLTFEDSLNHKAELAKIAANGNIIMEDVTLRNFSNAGAYNAPLFSFAFPNTSSIILKDFSFQNFELAPVPLFYINAEPVMMTIENFMFKDCKISEAQSLLDFFYISSISVSNLTVENVSPMSSVGTTEKIIRIGSLNYEELHTAEFSDITIMNSSISLFGIGAISSISNSDRNISFNNIKYSECTFPSPRALVSTDRFIGDLNLYIQFNQLTFENVKFETSGVLIELKHQLPTVVHFIDCFISGASSGSIEAEGKKISNYLDTKFRFMNSTFSNVTLNNTPFISTSQNLVYEIQNSSFTKFTSMGLIAGIFRASGRSVITIEDSVFHNNSAVLSTIFKAETEASIICTNCTIFNNFGVTNGVFEIESGAVLKILQSAIYENYAIQYPVGVFLSAFTPSIISNTQIYSNSEIFESDLAVELSPSCIKLCFLNSLIKSYLANLEFATITQTDTLIQVLLAEVHIINNTQIYNSTSVVYSFSSVLIIENSFLFGINSTNSPINLVSTVATLNNLTIADCTKLSSQDEHAFIQVTSGTLISSGLKVSSTDFRVSQLSFSSCMMNNTQFKDVINDNGLIRCLKCQNFALDTLLLENSYSTSFPLLIFQETLNVELKNIKLSEYQYRLVQFSFSNVTLIQGLEVSGGKQTLEFMDSYILKMKNCSFSNNEETGASKGGAIKIYNSKISIEDTIFRNNSAYSGGAIAFECTSMANCELNIENSKFLENSARVSGGAIYYNYNYPKIKTTEFSNNSANYGPNFASYPAKIGLADSSQGNDIILDNIGSGITIDQTLTLAIYDIDNQIMNLDNSSQIVILSRNASEANTKGFNILSVDQGIAQFDNFAAVIRDNKRSSNFALSSKSINTDKVQEVLGSLFSQKDLQINFRDCQPGERIVGDECKICATGTYSLEWNATKCVDCNLEADCLGGNQVYVKSGYWRRFQNSTKIVECIVEEACEGGFLDVEDDNQTYNSKKIHPVNCAEGYSGNLCSQCVVTQDVKYERINDYECQKCPEQVWNAIQVVFTLLLVLLFHIILVIINVRKTDESELSVLLRILTNYLQIITVSVSMTNDYPAGLIALTIPIRLFGGSTDALLSFDCFIKDTEVNFMFNSNAIFKLFLMTFLPIILFFIIAVMWVIIKWVKPAWCTNIKRALVISFITVVFVLHPNLTEKSISLFKCIEIDEGYKVARIDTNLECFSPTHLKWCIIVGIPIILVWVITCPLITYLVILKQRKKKDSRMMEYFLIIYQGLKPEVIYWEFVNTMRKVAILLFLLFELKVAINLSLAVLLLTARIQIKIKPYKNFENNKIEFLSIMGGATLTMGALVYSRHEQHDVLNGFVFLSIAIVNCKFLIEWLILLLQLYQEKNKFAQITVIFLSKIMCKKRPRLEKIEKKDQSKIKSPQKEIEENKSESGNVKKRVSRKSKSIIKRGKFKRQEHAKIWKNKSVRPRDFEVDEQGTKPLMLMFIAHCKSAGFKCYCIVDENTNLVTSEIEYQICGASNNFFNYFSTFKSFVIDKSHITSEAWTCLSSCPN</sequence>
<feature type="transmembrane region" description="Helical" evidence="2">
    <location>
        <begin position="1669"/>
        <end position="1696"/>
    </location>
</feature>
<evidence type="ECO:0000313" key="3">
    <source>
        <dbReference type="EMBL" id="CAI2369157.1"/>
    </source>
</evidence>
<keyword evidence="4" id="KW-1185">Reference proteome</keyword>
<feature type="compositionally biased region" description="Basic and acidic residues" evidence="1">
    <location>
        <begin position="1859"/>
        <end position="1878"/>
    </location>
</feature>
<protein>
    <submittedName>
        <fullName evidence="3">Uncharacterized protein</fullName>
    </submittedName>
</protein>
<dbReference type="CDD" id="cd00185">
    <property type="entry name" value="TNFRSF"/>
    <property type="match status" value="1"/>
</dbReference>
<dbReference type="PANTHER" id="PTHR11319:SF35">
    <property type="entry name" value="OUTER MEMBRANE PROTEIN PMPC-RELATED"/>
    <property type="match status" value="1"/>
</dbReference>
<feature type="compositionally biased region" description="Basic residues" evidence="1">
    <location>
        <begin position="1883"/>
        <end position="1893"/>
    </location>
</feature>
<dbReference type="PANTHER" id="PTHR11319">
    <property type="entry name" value="G PROTEIN-COUPLED RECEPTOR-RELATED"/>
    <property type="match status" value="1"/>
</dbReference>
<feature type="transmembrane region" description="Helical" evidence="2">
    <location>
        <begin position="1483"/>
        <end position="1506"/>
    </location>
</feature>
<name>A0AAD1ULR6_EUPCR</name>
<feature type="transmembrane region" description="Helical" evidence="2">
    <location>
        <begin position="1806"/>
        <end position="1827"/>
    </location>
</feature>
<feature type="transmembrane region" description="Helical" evidence="2">
    <location>
        <begin position="1778"/>
        <end position="1794"/>
    </location>
</feature>
<dbReference type="InterPro" id="IPR011050">
    <property type="entry name" value="Pectin_lyase_fold/virulence"/>
</dbReference>